<dbReference type="Proteomes" id="UP000093276">
    <property type="component" value="Chromosome"/>
</dbReference>
<feature type="transmembrane region" description="Helical" evidence="6">
    <location>
        <begin position="378"/>
        <end position="398"/>
    </location>
</feature>
<proteinExistence type="inferred from homology"/>
<feature type="transmembrane region" description="Helical" evidence="6">
    <location>
        <begin position="231"/>
        <end position="254"/>
    </location>
</feature>
<evidence type="ECO:0000313" key="8">
    <source>
        <dbReference type="Proteomes" id="UP000093276"/>
    </source>
</evidence>
<gene>
    <name evidence="7" type="primary">nhaA_2</name>
    <name evidence="6" type="synonym">nhaA</name>
    <name evidence="7" type="ORF">BB050_03893</name>
</gene>
<evidence type="ECO:0000256" key="5">
    <source>
        <dbReference type="ARBA" id="ARBA00023136"/>
    </source>
</evidence>
<feature type="transmembrane region" description="Helical" evidence="6">
    <location>
        <begin position="115"/>
        <end position="134"/>
    </location>
</feature>
<dbReference type="InterPro" id="IPR023171">
    <property type="entry name" value="Na/H_antiporter_dom_sf"/>
</dbReference>
<evidence type="ECO:0000256" key="2">
    <source>
        <dbReference type="ARBA" id="ARBA00022475"/>
    </source>
</evidence>
<dbReference type="NCBIfam" id="NF007112">
    <property type="entry name" value="PRK09561.1"/>
    <property type="match status" value="1"/>
</dbReference>
<dbReference type="GO" id="GO:0005886">
    <property type="term" value="C:plasma membrane"/>
    <property type="evidence" value="ECO:0007669"/>
    <property type="project" value="UniProtKB-SubCell"/>
</dbReference>
<keyword evidence="3 6" id="KW-0812">Transmembrane</keyword>
<dbReference type="EMBL" id="CP016907">
    <property type="protein sequence ID" value="AOC96971.1"/>
    <property type="molecule type" value="Genomic_DNA"/>
</dbReference>
<feature type="transmembrane region" description="Helical" evidence="6">
    <location>
        <begin position="274"/>
        <end position="293"/>
    </location>
</feature>
<dbReference type="Pfam" id="PF06965">
    <property type="entry name" value="Na_H_antiport_1"/>
    <property type="match status" value="1"/>
</dbReference>
<keyword evidence="6" id="KW-0813">Transport</keyword>
<comment type="subcellular location">
    <subcellularLocation>
        <location evidence="1">Cell inner membrane</location>
        <topology evidence="1">Multi-pass membrane protein</topology>
    </subcellularLocation>
    <subcellularLocation>
        <location evidence="6">Cell membrane</location>
        <topology evidence="6">Multi-pass membrane protein</topology>
    </subcellularLocation>
</comment>
<dbReference type="AlphaFoldDB" id="A0AAC9D5B1"/>
<dbReference type="GO" id="GO:0006885">
    <property type="term" value="P:regulation of pH"/>
    <property type="evidence" value="ECO:0007669"/>
    <property type="project" value="UniProtKB-UniRule"/>
</dbReference>
<comment type="similarity">
    <text evidence="6">Belongs to the NhaA Na(+)/H(+) (TC 2.A.33) antiporter family.</text>
</comment>
<feature type="transmembrane region" description="Helical" evidence="6">
    <location>
        <begin position="305"/>
        <end position="329"/>
    </location>
</feature>
<dbReference type="GO" id="GO:0015385">
    <property type="term" value="F:sodium:proton antiporter activity"/>
    <property type="evidence" value="ECO:0007669"/>
    <property type="project" value="UniProtKB-UniRule"/>
</dbReference>
<evidence type="ECO:0000256" key="6">
    <source>
        <dbReference type="HAMAP-Rule" id="MF_01844"/>
    </source>
</evidence>
<keyword evidence="5 6" id="KW-0472">Membrane</keyword>
<feature type="transmembrane region" description="Helical" evidence="6">
    <location>
        <begin position="198"/>
        <end position="219"/>
    </location>
</feature>
<reference evidence="7 8" key="1">
    <citation type="submission" date="2016-08" db="EMBL/GenBank/DDBJ databases">
        <title>Complete genome sequence of Flavobacterium johnsoniae strain GSE09, a volatile-producing biocontrol agent isolated from cucumber (Cucumis sativus).</title>
        <authorList>
            <person name="Jeong J.-J."/>
            <person name="Oh J.Y."/>
            <person name="Jim Y.J."/>
            <person name="Sang M.K."/>
            <person name="Kim K.D."/>
        </authorList>
    </citation>
    <scope>NUCLEOTIDE SEQUENCE [LARGE SCALE GENOMIC DNA]</scope>
    <source>
        <strain evidence="7 8">GSE09</strain>
    </source>
</reference>
<organism evidence="7 8">
    <name type="scientific">Flavobacterium anhuiense</name>
    <dbReference type="NCBI Taxonomy" id="459526"/>
    <lineage>
        <taxon>Bacteria</taxon>
        <taxon>Pseudomonadati</taxon>
        <taxon>Bacteroidota</taxon>
        <taxon>Flavobacteriia</taxon>
        <taxon>Flavobacteriales</taxon>
        <taxon>Flavobacteriaceae</taxon>
        <taxon>Flavobacterium</taxon>
    </lineage>
</organism>
<feature type="transmembrane region" description="Helical" evidence="6">
    <location>
        <begin position="76"/>
        <end position="94"/>
    </location>
</feature>
<evidence type="ECO:0000256" key="4">
    <source>
        <dbReference type="ARBA" id="ARBA00022989"/>
    </source>
</evidence>
<accession>A0AAC9D5B1</accession>
<feature type="transmembrane region" description="Helical" evidence="6">
    <location>
        <begin position="341"/>
        <end position="366"/>
    </location>
</feature>
<dbReference type="PANTHER" id="PTHR30341:SF0">
    <property type="entry name" value="NA(+)_H(+) ANTIPORTER NHAA"/>
    <property type="match status" value="1"/>
</dbReference>
<name>A0AAC9D5B1_9FLAO</name>
<feature type="transmembrane region" description="Helical" evidence="6">
    <location>
        <begin position="173"/>
        <end position="192"/>
    </location>
</feature>
<keyword evidence="6" id="KW-0915">Sodium</keyword>
<dbReference type="InterPro" id="IPR004670">
    <property type="entry name" value="NhaA"/>
</dbReference>
<dbReference type="PANTHER" id="PTHR30341">
    <property type="entry name" value="SODIUM ION/PROTON ANTIPORTER NHAA-RELATED"/>
    <property type="match status" value="1"/>
</dbReference>
<evidence type="ECO:0000256" key="3">
    <source>
        <dbReference type="ARBA" id="ARBA00022692"/>
    </source>
</evidence>
<keyword evidence="6" id="KW-0050">Antiport</keyword>
<comment type="function">
    <text evidence="6">Na(+)/H(+) antiporter that extrudes sodium in exchange for external protons.</text>
</comment>
<evidence type="ECO:0000313" key="7">
    <source>
        <dbReference type="EMBL" id="AOC96971.1"/>
    </source>
</evidence>
<keyword evidence="6" id="KW-0739">Sodium transport</keyword>
<comment type="catalytic activity">
    <reaction evidence="6">
        <text>Na(+)(in) + 2 H(+)(out) = Na(+)(out) + 2 H(+)(in)</text>
        <dbReference type="Rhea" id="RHEA:29251"/>
        <dbReference type="ChEBI" id="CHEBI:15378"/>
        <dbReference type="ChEBI" id="CHEBI:29101"/>
    </reaction>
</comment>
<dbReference type="KEGG" id="fjg:BB050_03893"/>
<sequence>MFFLPLPAKFADMTKLINLNIFKRFFSSSSAGGVILLLCVAISLTIANIGWADPFNGLLQMKLGRDFGAIHLEYPMITWINDGLMAVFFLLVGLEIKREIIEGELSSFRQASLPVLAAIGGVAVPALLYASLNASDPQTAAGWGIPMATDIAFALGIISLLGSRVPNGLKIFLAALAIVDDLIAILVIAIFYSSEIHLIYLAYAAGIMSLLIIFNRCGVKNIFCYILPGAAMWYLVHHSGIHATIAGVLTALALPTNEDDTESPLEKLEHSLTVPVNFFIMPLFAIANTCITFESGMIEGLAGSIGMGIILGLFLGKPAGIFLMSWIAVKLKISELPDQTSWPHVLGLGILGGIGFTMSIFIALLSFRQPELQVQAKFAVLTASLLAGALGYAILYLYDRRSKKS</sequence>
<keyword evidence="2 6" id="KW-1003">Cell membrane</keyword>
<dbReference type="HAMAP" id="MF_01844">
    <property type="entry name" value="NhaA"/>
    <property type="match status" value="1"/>
</dbReference>
<feature type="transmembrane region" description="Helical" evidence="6">
    <location>
        <begin position="140"/>
        <end position="161"/>
    </location>
</feature>
<keyword evidence="6" id="KW-0406">Ion transport</keyword>
<dbReference type="NCBIfam" id="NF007111">
    <property type="entry name" value="PRK09560.1"/>
    <property type="match status" value="1"/>
</dbReference>
<protein>
    <recommendedName>
        <fullName evidence="6">Na(+)/H(+) antiporter NhaA</fullName>
    </recommendedName>
    <alternativeName>
        <fullName evidence="6">Sodium/proton antiporter NhaA</fullName>
    </alternativeName>
</protein>
<dbReference type="Gene3D" id="1.20.1530.10">
    <property type="entry name" value="Na+/H+ antiporter like domain"/>
    <property type="match status" value="1"/>
</dbReference>
<keyword evidence="4 6" id="KW-1133">Transmembrane helix</keyword>
<evidence type="ECO:0000256" key="1">
    <source>
        <dbReference type="ARBA" id="ARBA00004429"/>
    </source>
</evidence>
<dbReference type="NCBIfam" id="TIGR00773">
    <property type="entry name" value="NhaA"/>
    <property type="match status" value="1"/>
</dbReference>